<dbReference type="STRING" id="1429043.X474_05260"/>
<dbReference type="PANTHER" id="PTHR43344">
    <property type="entry name" value="PHOSPHOSERINE PHOSPHATASE"/>
    <property type="match status" value="1"/>
</dbReference>
<evidence type="ECO:0000256" key="2">
    <source>
        <dbReference type="ARBA" id="ARBA00022801"/>
    </source>
</evidence>
<dbReference type="Gene3D" id="1.20.1440.100">
    <property type="entry name" value="SG protein - dephosphorylation function"/>
    <property type="match status" value="1"/>
</dbReference>
<dbReference type="InterPro" id="IPR006385">
    <property type="entry name" value="HAD_hydro_SerB1"/>
</dbReference>
<protein>
    <recommendedName>
        <fullName evidence="6">Haloacid dehalogenase</fullName>
    </recommendedName>
</protein>
<dbReference type="AlphaFoldDB" id="A0A0D2JAR7"/>
<dbReference type="InterPro" id="IPR050582">
    <property type="entry name" value="HAD-like_SerB"/>
</dbReference>
<sequence length="216" mass="24620">MKYSAAFFDVDRTLIPGHSMERVFMPFLWKAGYLRPADFGRYLSFIAKNLDKNLRDLLYHNKHHFRDKDSEELNRLAETCFRSRILPLISPKGRQAVEKHQKNGRVVVILTGSLHPLAESLRKELGADMALATRLSEDQGILTGKLANARPYGPEKARLVRNTAAEFNLDLTHSFAYGDHHSDVDVLACVGHPRAVNPHPRLKVEARKRGWPIVEF</sequence>
<evidence type="ECO:0008006" key="6">
    <source>
        <dbReference type="Google" id="ProtNLM"/>
    </source>
</evidence>
<gene>
    <name evidence="4" type="ORF">X474_05260</name>
</gene>
<dbReference type="Pfam" id="PF12710">
    <property type="entry name" value="HAD"/>
    <property type="match status" value="1"/>
</dbReference>
<keyword evidence="5" id="KW-1185">Reference proteome</keyword>
<evidence type="ECO:0000313" key="4">
    <source>
        <dbReference type="EMBL" id="KIX15229.1"/>
    </source>
</evidence>
<evidence type="ECO:0000256" key="3">
    <source>
        <dbReference type="ARBA" id="ARBA00022842"/>
    </source>
</evidence>
<dbReference type="InParanoid" id="A0A0D2JAR7"/>
<dbReference type="GO" id="GO:0016787">
    <property type="term" value="F:hydrolase activity"/>
    <property type="evidence" value="ECO:0007669"/>
    <property type="project" value="UniProtKB-KW"/>
</dbReference>
<dbReference type="OrthoDB" id="25607at2"/>
<keyword evidence="3" id="KW-0460">Magnesium</keyword>
<keyword evidence="1" id="KW-0479">Metal-binding</keyword>
<dbReference type="NCBIfam" id="TIGR01488">
    <property type="entry name" value="HAD-SF-IB"/>
    <property type="match status" value="1"/>
</dbReference>
<dbReference type="InterPro" id="IPR023214">
    <property type="entry name" value="HAD_sf"/>
</dbReference>
<dbReference type="PANTHER" id="PTHR43344:SF13">
    <property type="entry name" value="PHOSPHATASE RV3661-RELATED"/>
    <property type="match status" value="1"/>
</dbReference>
<evidence type="ECO:0000313" key="5">
    <source>
        <dbReference type="Proteomes" id="UP000032233"/>
    </source>
</evidence>
<evidence type="ECO:0000256" key="1">
    <source>
        <dbReference type="ARBA" id="ARBA00022723"/>
    </source>
</evidence>
<dbReference type="RefSeq" id="WP_044347112.1">
    <property type="nucleotide sequence ID" value="NZ_AZAC01000004.1"/>
</dbReference>
<dbReference type="SUPFAM" id="SSF56784">
    <property type="entry name" value="HAD-like"/>
    <property type="match status" value="1"/>
</dbReference>
<dbReference type="Proteomes" id="UP000032233">
    <property type="component" value="Unassembled WGS sequence"/>
</dbReference>
<dbReference type="Gene3D" id="3.40.50.1000">
    <property type="entry name" value="HAD superfamily/HAD-like"/>
    <property type="match status" value="1"/>
</dbReference>
<reference evidence="4 5" key="1">
    <citation type="submission" date="2013-11" db="EMBL/GenBank/DDBJ databases">
        <title>Metagenomic analysis of a methanogenic consortium involved in long chain n-alkane degradation.</title>
        <authorList>
            <person name="Davidova I.A."/>
            <person name="Callaghan A.V."/>
            <person name="Wawrik B."/>
            <person name="Pruitt S."/>
            <person name="Marks C."/>
            <person name="Duncan K.E."/>
            <person name="Suflita J.M."/>
        </authorList>
    </citation>
    <scope>NUCLEOTIDE SEQUENCE [LARGE SCALE GENOMIC DNA]</scope>
    <source>
        <strain evidence="4 5">SPR</strain>
    </source>
</reference>
<organism evidence="4 5">
    <name type="scientific">Dethiosulfatarculus sandiegensis</name>
    <dbReference type="NCBI Taxonomy" id="1429043"/>
    <lineage>
        <taxon>Bacteria</taxon>
        <taxon>Pseudomonadati</taxon>
        <taxon>Thermodesulfobacteriota</taxon>
        <taxon>Desulfarculia</taxon>
        <taxon>Desulfarculales</taxon>
        <taxon>Desulfarculaceae</taxon>
        <taxon>Dethiosulfatarculus</taxon>
    </lineage>
</organism>
<dbReference type="EMBL" id="AZAC01000004">
    <property type="protein sequence ID" value="KIX15229.1"/>
    <property type="molecule type" value="Genomic_DNA"/>
</dbReference>
<accession>A0A0D2JAR7</accession>
<name>A0A0D2JAR7_9BACT</name>
<keyword evidence="2" id="KW-0378">Hydrolase</keyword>
<proteinExistence type="predicted"/>
<comment type="caution">
    <text evidence="4">The sequence shown here is derived from an EMBL/GenBank/DDBJ whole genome shotgun (WGS) entry which is preliminary data.</text>
</comment>
<dbReference type="NCBIfam" id="TIGR01490">
    <property type="entry name" value="HAD-SF-IB-hyp1"/>
    <property type="match status" value="1"/>
</dbReference>
<dbReference type="InterPro" id="IPR036412">
    <property type="entry name" value="HAD-like_sf"/>
</dbReference>
<dbReference type="GO" id="GO:0046872">
    <property type="term" value="F:metal ion binding"/>
    <property type="evidence" value="ECO:0007669"/>
    <property type="project" value="UniProtKB-KW"/>
</dbReference>